<dbReference type="InterPro" id="IPR023393">
    <property type="entry name" value="START-like_dom_sf"/>
</dbReference>
<reference evidence="3 4" key="1">
    <citation type="submission" date="2024-06" db="EMBL/GenBank/DDBJ databases">
        <title>The Natural Products Discovery Center: Release of the First 8490 Sequenced Strains for Exploring Actinobacteria Biosynthetic Diversity.</title>
        <authorList>
            <person name="Kalkreuter E."/>
            <person name="Kautsar S.A."/>
            <person name="Yang D."/>
            <person name="Bader C.D."/>
            <person name="Teijaro C.N."/>
            <person name="Fluegel L."/>
            <person name="Davis C.M."/>
            <person name="Simpson J.R."/>
            <person name="Lauterbach L."/>
            <person name="Steele A.D."/>
            <person name="Gui C."/>
            <person name="Meng S."/>
            <person name="Li G."/>
            <person name="Viehrig K."/>
            <person name="Ye F."/>
            <person name="Su P."/>
            <person name="Kiefer A.F."/>
            <person name="Nichols A."/>
            <person name="Cepeda A.J."/>
            <person name="Yan W."/>
            <person name="Fan B."/>
            <person name="Jiang Y."/>
            <person name="Adhikari A."/>
            <person name="Zheng C.-J."/>
            <person name="Schuster L."/>
            <person name="Cowan T.M."/>
            <person name="Smanski M.J."/>
            <person name="Chevrette M.G."/>
            <person name="De Carvalho L.P.S."/>
            <person name="Shen B."/>
        </authorList>
    </citation>
    <scope>NUCLEOTIDE SEQUENCE [LARGE SCALE GENOMIC DNA]</scope>
    <source>
        <strain evidence="3 4">NPDC050100</strain>
    </source>
</reference>
<feature type="domain" description="Activator of Hsp90 ATPase homologue 1/2-like C-terminal" evidence="2">
    <location>
        <begin position="19"/>
        <end position="146"/>
    </location>
</feature>
<evidence type="ECO:0000256" key="1">
    <source>
        <dbReference type="ARBA" id="ARBA00006817"/>
    </source>
</evidence>
<organism evidence="3 4">
    <name type="scientific">Microtetraspora glauca</name>
    <dbReference type="NCBI Taxonomy" id="1996"/>
    <lineage>
        <taxon>Bacteria</taxon>
        <taxon>Bacillati</taxon>
        <taxon>Actinomycetota</taxon>
        <taxon>Actinomycetes</taxon>
        <taxon>Streptosporangiales</taxon>
        <taxon>Streptosporangiaceae</taxon>
        <taxon>Microtetraspora</taxon>
    </lineage>
</organism>
<protein>
    <submittedName>
        <fullName evidence="3">SRPBCC family protein</fullName>
    </submittedName>
</protein>
<dbReference type="InterPro" id="IPR013538">
    <property type="entry name" value="ASHA1/2-like_C"/>
</dbReference>
<gene>
    <name evidence="3" type="ORF">AB0I59_25905</name>
</gene>
<sequence length="153" mass="17153">MTDHVVTHATFTLERLYAASPATVFAAWADPEAKARWFAGPDAEHELDFRVGGREVNRGRSDSGAVLTFSSWYRDIVQDERIVYTSTLSEGQDLATVSLTTVQFYPEGGSTRLLLTEQGTFLDGREEPRWREQGTGKWLDALAAELLRSIKQQ</sequence>
<dbReference type="Gene3D" id="3.30.530.20">
    <property type="match status" value="1"/>
</dbReference>
<dbReference type="SUPFAM" id="SSF55961">
    <property type="entry name" value="Bet v1-like"/>
    <property type="match status" value="1"/>
</dbReference>
<dbReference type="Proteomes" id="UP001551675">
    <property type="component" value="Unassembled WGS sequence"/>
</dbReference>
<dbReference type="CDD" id="cd08900">
    <property type="entry name" value="SRPBCC_CalC_Aha1-like_7"/>
    <property type="match status" value="1"/>
</dbReference>
<accession>A0ABV3GK86</accession>
<dbReference type="EMBL" id="JBFALK010000015">
    <property type="protein sequence ID" value="MEV0972051.1"/>
    <property type="molecule type" value="Genomic_DNA"/>
</dbReference>
<evidence type="ECO:0000313" key="3">
    <source>
        <dbReference type="EMBL" id="MEV0972051.1"/>
    </source>
</evidence>
<name>A0ABV3GK86_MICGL</name>
<keyword evidence="4" id="KW-1185">Reference proteome</keyword>
<comment type="similarity">
    <text evidence="1">Belongs to the AHA1 family.</text>
</comment>
<dbReference type="Pfam" id="PF08327">
    <property type="entry name" value="AHSA1"/>
    <property type="match status" value="1"/>
</dbReference>
<evidence type="ECO:0000259" key="2">
    <source>
        <dbReference type="Pfam" id="PF08327"/>
    </source>
</evidence>
<proteinExistence type="inferred from homology"/>
<dbReference type="RefSeq" id="WP_358136823.1">
    <property type="nucleotide sequence ID" value="NZ_JBFALK010000015.1"/>
</dbReference>
<comment type="caution">
    <text evidence="3">The sequence shown here is derived from an EMBL/GenBank/DDBJ whole genome shotgun (WGS) entry which is preliminary data.</text>
</comment>
<evidence type="ECO:0000313" key="4">
    <source>
        <dbReference type="Proteomes" id="UP001551675"/>
    </source>
</evidence>